<dbReference type="InterPro" id="IPR032710">
    <property type="entry name" value="NTF2-like_dom_sf"/>
</dbReference>
<accession>A0ABP3Y7B7</accession>
<protein>
    <recommendedName>
        <fullName evidence="3">Ketosteroid isomerase-like protein</fullName>
    </recommendedName>
</protein>
<evidence type="ECO:0000313" key="1">
    <source>
        <dbReference type="EMBL" id="GAA0877459.1"/>
    </source>
</evidence>
<dbReference type="EMBL" id="BAAAFI010000002">
    <property type="protein sequence ID" value="GAA0877459.1"/>
    <property type="molecule type" value="Genomic_DNA"/>
</dbReference>
<proteinExistence type="predicted"/>
<evidence type="ECO:0000313" key="2">
    <source>
        <dbReference type="Proteomes" id="UP001500469"/>
    </source>
</evidence>
<comment type="caution">
    <text evidence="1">The sequence shown here is derived from an EMBL/GenBank/DDBJ whole genome shotgun (WGS) entry which is preliminary data.</text>
</comment>
<organism evidence="1 2">
    <name type="scientific">Algoriphagus jejuensis</name>
    <dbReference type="NCBI Taxonomy" id="419934"/>
    <lineage>
        <taxon>Bacteria</taxon>
        <taxon>Pseudomonadati</taxon>
        <taxon>Bacteroidota</taxon>
        <taxon>Cytophagia</taxon>
        <taxon>Cytophagales</taxon>
        <taxon>Cyclobacteriaceae</taxon>
        <taxon>Algoriphagus</taxon>
    </lineage>
</organism>
<gene>
    <name evidence="1" type="ORF">GCM10009119_04270</name>
</gene>
<dbReference type="RefSeq" id="WP_343848156.1">
    <property type="nucleotide sequence ID" value="NZ_BAAAFI010000002.1"/>
</dbReference>
<reference evidence="2" key="1">
    <citation type="journal article" date="2019" name="Int. J. Syst. Evol. Microbiol.">
        <title>The Global Catalogue of Microorganisms (GCM) 10K type strain sequencing project: providing services to taxonomists for standard genome sequencing and annotation.</title>
        <authorList>
            <consortium name="The Broad Institute Genomics Platform"/>
            <consortium name="The Broad Institute Genome Sequencing Center for Infectious Disease"/>
            <person name="Wu L."/>
            <person name="Ma J."/>
        </authorList>
    </citation>
    <scope>NUCLEOTIDE SEQUENCE [LARGE SCALE GENOMIC DNA]</scope>
    <source>
        <strain evidence="2">JCM 16112</strain>
    </source>
</reference>
<name>A0ABP3Y7B7_9BACT</name>
<dbReference type="Proteomes" id="UP001500469">
    <property type="component" value="Unassembled WGS sequence"/>
</dbReference>
<keyword evidence="2" id="KW-1185">Reference proteome</keyword>
<dbReference type="Gene3D" id="3.10.450.50">
    <property type="match status" value="1"/>
</dbReference>
<dbReference type="SUPFAM" id="SSF54427">
    <property type="entry name" value="NTF2-like"/>
    <property type="match status" value="1"/>
</dbReference>
<sequence>MTAISVVLFAGSCNTKPSTGESQAITPTFNLETAKAEIEDANRRFMTVLANGDSIGIANSYTSGAKVMFAGAPSHVGKAAIQTKFSQIINSGVTKVELKTTEVFGSEALLAKGAEVTVYVSDIAVGEEKYIILWKEEDGKWKLFRDIALQFRIKIPIQAQKMSSQFS</sequence>
<evidence type="ECO:0008006" key="3">
    <source>
        <dbReference type="Google" id="ProtNLM"/>
    </source>
</evidence>